<dbReference type="Gene3D" id="3.40.50.720">
    <property type="entry name" value="NAD(P)-binding Rossmann-like Domain"/>
    <property type="match status" value="1"/>
</dbReference>
<accession>A0AB72Z9I4</accession>
<dbReference type="Pfam" id="PF00106">
    <property type="entry name" value="adh_short"/>
    <property type="match status" value="1"/>
</dbReference>
<reference evidence="4 5" key="1">
    <citation type="submission" date="2011-08" db="EMBL/GenBank/DDBJ databases">
        <authorList>
            <person name="Weinstock G."/>
            <person name="Sodergren E."/>
            <person name="Clifton S."/>
            <person name="Fulton L."/>
            <person name="Fulton B."/>
            <person name="Courtney L."/>
            <person name="Fronick C."/>
            <person name="Harrison M."/>
            <person name="Strong C."/>
            <person name="Farmer C."/>
            <person name="Delahaunty K."/>
            <person name="Markovic C."/>
            <person name="Hall O."/>
            <person name="Minx P."/>
            <person name="Tomlinson C."/>
            <person name="Mitreva M."/>
            <person name="Hou S."/>
            <person name="Chen J."/>
            <person name="Wollam A."/>
            <person name="Pepin K.H."/>
            <person name="Johnson M."/>
            <person name="Bhonagiri V."/>
            <person name="Zhang X."/>
            <person name="Suruliraj S."/>
            <person name="Warren W."/>
            <person name="Chinwalla A."/>
            <person name="Mardis E.R."/>
            <person name="Wilson R.K."/>
        </authorList>
    </citation>
    <scope>NUCLEOTIDE SEQUENCE [LARGE SCALE GENOMIC DNA]</scope>
    <source>
        <strain evidence="4 5">ATCC 33091</strain>
    </source>
</reference>
<keyword evidence="5" id="KW-1185">Reference proteome</keyword>
<dbReference type="InterPro" id="IPR002347">
    <property type="entry name" value="SDR_fam"/>
</dbReference>
<dbReference type="CDD" id="cd05233">
    <property type="entry name" value="SDR_c"/>
    <property type="match status" value="1"/>
</dbReference>
<dbReference type="EMBL" id="AGCN01000031">
    <property type="protein sequence ID" value="EHN61479.1"/>
    <property type="molecule type" value="Genomic_DNA"/>
</dbReference>
<name>A0AB72Z9I4_LISIO</name>
<evidence type="ECO:0000256" key="3">
    <source>
        <dbReference type="RuleBase" id="RU000363"/>
    </source>
</evidence>
<proteinExistence type="inferred from homology"/>
<evidence type="ECO:0000256" key="2">
    <source>
        <dbReference type="ARBA" id="ARBA00023002"/>
    </source>
</evidence>
<dbReference type="Proteomes" id="UP000003597">
    <property type="component" value="Unassembled WGS sequence"/>
</dbReference>
<dbReference type="PRINTS" id="PR00081">
    <property type="entry name" value="GDHRDH"/>
</dbReference>
<dbReference type="InterPro" id="IPR020904">
    <property type="entry name" value="Sc_DH/Rdtase_CS"/>
</dbReference>
<dbReference type="PROSITE" id="PS00061">
    <property type="entry name" value="ADH_SHORT"/>
    <property type="match status" value="1"/>
</dbReference>
<evidence type="ECO:0000313" key="5">
    <source>
        <dbReference type="Proteomes" id="UP000003597"/>
    </source>
</evidence>
<organism evidence="4 5">
    <name type="scientific">Listeria innocua ATCC 33091</name>
    <dbReference type="NCBI Taxonomy" id="1002366"/>
    <lineage>
        <taxon>Bacteria</taxon>
        <taxon>Bacillati</taxon>
        <taxon>Bacillota</taxon>
        <taxon>Bacilli</taxon>
        <taxon>Bacillales</taxon>
        <taxon>Listeriaceae</taxon>
        <taxon>Listeria</taxon>
    </lineage>
</organism>
<gene>
    <name evidence="4" type="ORF">HMPREF0557_01488</name>
</gene>
<evidence type="ECO:0000313" key="4">
    <source>
        <dbReference type="EMBL" id="EHN61479.1"/>
    </source>
</evidence>
<dbReference type="PANTHER" id="PTHR42901">
    <property type="entry name" value="ALCOHOL DEHYDROGENASE"/>
    <property type="match status" value="1"/>
</dbReference>
<dbReference type="PANTHER" id="PTHR42901:SF1">
    <property type="entry name" value="ALCOHOL DEHYDROGENASE"/>
    <property type="match status" value="1"/>
</dbReference>
<keyword evidence="2" id="KW-0560">Oxidoreductase</keyword>
<dbReference type="SUPFAM" id="SSF51735">
    <property type="entry name" value="NAD(P)-binding Rossmann-fold domains"/>
    <property type="match status" value="1"/>
</dbReference>
<dbReference type="GO" id="GO:0016491">
    <property type="term" value="F:oxidoreductase activity"/>
    <property type="evidence" value="ECO:0007669"/>
    <property type="project" value="UniProtKB-KW"/>
</dbReference>
<protein>
    <submittedName>
        <fullName evidence="4">Oxidoreductase, short chain dehydrogenase/reductase family protein</fullName>
    </submittedName>
</protein>
<dbReference type="PRINTS" id="PR00080">
    <property type="entry name" value="SDRFAMILY"/>
</dbReference>
<dbReference type="InterPro" id="IPR036291">
    <property type="entry name" value="NAD(P)-bd_dom_sf"/>
</dbReference>
<sequence>MLGGIAMKKYVVITGASSGIGYATAKQFAKRKKNLILIARRVANLVKLKNEIEKEVPEVEVLIKAIDLTKIDRLEKLFSELDLYFIETWVNNAGLGYYSEVKNQNLTKTLQLLHLNIEALTVLSVLYVRKYHDQSGTQLINVSSAGGYTMVPTATTYCASKFYVSSFTEALSLELRESGSPLQAKVLAPAATKTEFGQKANDVSEYDYDKKFNNYHTSDEMAQFLLDLYDSDKIVGMIDRKAFSFTLTENLFSYANQASSNQK</sequence>
<comment type="similarity">
    <text evidence="1 3">Belongs to the short-chain dehydrogenases/reductases (SDR) family.</text>
</comment>
<comment type="caution">
    <text evidence="4">The sequence shown here is derived from an EMBL/GenBank/DDBJ whole genome shotgun (WGS) entry which is preliminary data.</text>
</comment>
<dbReference type="AlphaFoldDB" id="A0AB72Z9I4"/>
<evidence type="ECO:0000256" key="1">
    <source>
        <dbReference type="ARBA" id="ARBA00006484"/>
    </source>
</evidence>